<dbReference type="PANTHER" id="PTHR43861">
    <property type="entry name" value="TRANS-ACONITATE 2-METHYLTRANSFERASE-RELATED"/>
    <property type="match status" value="1"/>
</dbReference>
<dbReference type="SUPFAM" id="SSF53335">
    <property type="entry name" value="S-adenosyl-L-methionine-dependent methyltransferases"/>
    <property type="match status" value="1"/>
</dbReference>
<dbReference type="Gene3D" id="3.40.50.150">
    <property type="entry name" value="Vaccinia Virus protein VP39"/>
    <property type="match status" value="1"/>
</dbReference>
<dbReference type="Pfam" id="PF08241">
    <property type="entry name" value="Methyltransf_11"/>
    <property type="match status" value="1"/>
</dbReference>
<evidence type="ECO:0000259" key="2">
    <source>
        <dbReference type="Pfam" id="PF08241"/>
    </source>
</evidence>
<organism evidence="3 4">
    <name type="scientific">SAR92 clade bacterium H455</name>
    <dbReference type="NCBI Taxonomy" id="2974818"/>
    <lineage>
        <taxon>Bacteria</taxon>
        <taxon>Pseudomonadati</taxon>
        <taxon>Pseudomonadota</taxon>
        <taxon>Gammaproteobacteria</taxon>
        <taxon>Cellvibrionales</taxon>
        <taxon>Porticoccaceae</taxon>
        <taxon>SAR92 clade</taxon>
    </lineage>
</organism>
<accession>A0ABY5TN58</accession>
<comment type="function">
    <text evidence="1">Catalyzes the methylation of 5-carboxymethoxyuridine (cmo5U) to form 5-methoxycarbonylmethoxyuridine (mcmo5U) at position 34 in tRNAs.</text>
</comment>
<dbReference type="Proteomes" id="UP001059934">
    <property type="component" value="Chromosome"/>
</dbReference>
<evidence type="ECO:0000256" key="1">
    <source>
        <dbReference type="HAMAP-Rule" id="MF_02057"/>
    </source>
</evidence>
<feature type="binding site" evidence="1">
    <location>
        <begin position="57"/>
        <end position="58"/>
    </location>
    <ligand>
        <name>S-adenosyl-L-methionine</name>
        <dbReference type="ChEBI" id="CHEBI:59789"/>
    </ligand>
</feature>
<dbReference type="GO" id="GO:0032259">
    <property type="term" value="P:methylation"/>
    <property type="evidence" value="ECO:0007669"/>
    <property type="project" value="UniProtKB-KW"/>
</dbReference>
<feature type="binding site" evidence="1">
    <location>
        <position position="30"/>
    </location>
    <ligand>
        <name>S-adenosyl-L-methionine</name>
        <dbReference type="ChEBI" id="CHEBI:59789"/>
    </ligand>
</feature>
<evidence type="ECO:0000313" key="4">
    <source>
        <dbReference type="Proteomes" id="UP001059934"/>
    </source>
</evidence>
<dbReference type="HAMAP" id="MF_02057">
    <property type="entry name" value="tRNA_methyltr_CmoM"/>
    <property type="match status" value="1"/>
</dbReference>
<keyword evidence="1 3" id="KW-0489">Methyltransferase</keyword>
<feature type="binding site" evidence="1">
    <location>
        <position position="78"/>
    </location>
    <ligand>
        <name>S-adenosyl-L-methionine</name>
        <dbReference type="ChEBI" id="CHEBI:59789"/>
    </ligand>
</feature>
<evidence type="ECO:0000313" key="3">
    <source>
        <dbReference type="EMBL" id="UVW33926.1"/>
    </source>
</evidence>
<reference evidence="3" key="1">
    <citation type="submission" date="2022-08" db="EMBL/GenBank/DDBJ databases">
        <title>Catabolic pathway analysis in culturable SAR92 clade bacteria reveals their overlooked roles in DMSP degradation in coastal seas.</title>
        <authorList>
            <person name="He X."/>
            <person name="Zhang X."/>
            <person name="Zhang Y."/>
        </authorList>
    </citation>
    <scope>NUCLEOTIDE SEQUENCE</scope>
    <source>
        <strain evidence="3">H455</strain>
    </source>
</reference>
<dbReference type="CDD" id="cd02440">
    <property type="entry name" value="AdoMet_MTases"/>
    <property type="match status" value="1"/>
</dbReference>
<proteinExistence type="inferred from homology"/>
<keyword evidence="1" id="KW-0819">tRNA processing</keyword>
<keyword evidence="1" id="KW-0808">Transferase</keyword>
<feature type="domain" description="Methyltransferase type 11" evidence="2">
    <location>
        <begin position="54"/>
        <end position="151"/>
    </location>
</feature>
<name>A0ABY5TN58_9GAMM</name>
<comment type="similarity">
    <text evidence="1">Belongs to the class I-like SAM-binding methyltransferase superfamily. CmoM family.</text>
</comment>
<dbReference type="InterPro" id="IPR033664">
    <property type="entry name" value="Cmo5U_methylTrfase"/>
</dbReference>
<dbReference type="EC" id="2.1.1.-" evidence="1"/>
<keyword evidence="4" id="KW-1185">Reference proteome</keyword>
<sequence>MSKNTVDRNFDDLSEKFARKVYGGLKGDIRLAIIWRDLLAVLPDLETQAPLRILDIGGGLGQLTVALAKLGHQVVYNDLSQQMLEAAQNLAQEAEVLDQISWYQQPYQTLKSENLGQFDLVMSHALIEWLAEPGLLIADVQNYLAPKGLLSLTFYNQNALVYRNLIRGNFNVLQGEFSAHPKSLTPGEPLQPDAVQQWVEQAGLTTDYSAGIRVFHDYVTTQRGGHEDASAVIDMELRYSVQEPFKWLGRYIHFVCSVAR</sequence>
<comment type="caution">
    <text evidence="1">Lacks conserved residue(s) required for the propagation of feature annotation.</text>
</comment>
<protein>
    <recommendedName>
        <fullName evidence="1">tRNA 5-carboxymethoxyuridine methyltransferase</fullName>
        <ecNumber evidence="1">2.1.1.-</ecNumber>
    </recommendedName>
    <alternativeName>
        <fullName evidence="1">cmo5U methyltransferase</fullName>
    </alternativeName>
</protein>
<gene>
    <name evidence="1" type="primary">cmoM</name>
    <name evidence="3" type="ORF">NYF23_07710</name>
</gene>
<dbReference type="InterPro" id="IPR029063">
    <property type="entry name" value="SAM-dependent_MTases_sf"/>
</dbReference>
<dbReference type="GO" id="GO:0008168">
    <property type="term" value="F:methyltransferase activity"/>
    <property type="evidence" value="ECO:0007669"/>
    <property type="project" value="UniProtKB-KW"/>
</dbReference>
<comment type="catalytic activity">
    <reaction evidence="1">
        <text>5-carboxymethoxyuridine(34) in tRNA + S-adenosyl-L-methionine = 5-methoxycarbonylmethoxyuridine(34) in tRNA + S-adenosyl-L-homocysteine</text>
        <dbReference type="Rhea" id="RHEA:54080"/>
        <dbReference type="Rhea" id="RHEA-COMP:13383"/>
        <dbReference type="Rhea" id="RHEA-COMP:13781"/>
        <dbReference type="ChEBI" id="CHEBI:57856"/>
        <dbReference type="ChEBI" id="CHEBI:59789"/>
        <dbReference type="ChEBI" id="CHEBI:136879"/>
        <dbReference type="ChEBI" id="CHEBI:138053"/>
    </reaction>
</comment>
<feature type="binding site" evidence="1">
    <location>
        <position position="124"/>
    </location>
    <ligand>
        <name>S-adenosyl-L-methionine</name>
        <dbReference type="ChEBI" id="CHEBI:59789"/>
    </ligand>
</feature>
<dbReference type="InterPro" id="IPR013216">
    <property type="entry name" value="Methyltransf_11"/>
</dbReference>
<dbReference type="EMBL" id="CP103416">
    <property type="protein sequence ID" value="UVW33926.1"/>
    <property type="molecule type" value="Genomic_DNA"/>
</dbReference>
<keyword evidence="1" id="KW-0949">S-adenosyl-L-methionine</keyword>